<keyword evidence="3" id="KW-0067">ATP-binding</keyword>
<organism evidence="9 10">
    <name type="scientific">Ascaris lumbricoides</name>
    <name type="common">Giant roundworm</name>
    <dbReference type="NCBI Taxonomy" id="6252"/>
    <lineage>
        <taxon>Eukaryota</taxon>
        <taxon>Metazoa</taxon>
        <taxon>Ecdysozoa</taxon>
        <taxon>Nematoda</taxon>
        <taxon>Chromadorea</taxon>
        <taxon>Rhabditida</taxon>
        <taxon>Spirurina</taxon>
        <taxon>Ascaridomorpha</taxon>
        <taxon>Ascaridoidea</taxon>
        <taxon>Ascarididae</taxon>
        <taxon>Ascaris</taxon>
    </lineage>
</organism>
<dbReference type="InterPro" id="IPR027417">
    <property type="entry name" value="P-loop_NTPase"/>
</dbReference>
<evidence type="ECO:0000256" key="7">
    <source>
        <dbReference type="ARBA" id="ARBA00023203"/>
    </source>
</evidence>
<evidence type="ECO:0000259" key="8">
    <source>
        <dbReference type="PROSITE" id="PS51844"/>
    </source>
</evidence>
<dbReference type="WBParaSite" id="ALUE_0002200001-mRNA-1">
    <property type="protein sequence ID" value="ALUE_0002200001-mRNA-1"/>
    <property type="gene ID" value="ALUE_0002200001"/>
</dbReference>
<dbReference type="Pfam" id="PF02736">
    <property type="entry name" value="Myosin_N"/>
    <property type="match status" value="1"/>
</dbReference>
<dbReference type="GO" id="GO:0051015">
    <property type="term" value="F:actin filament binding"/>
    <property type="evidence" value="ECO:0007669"/>
    <property type="project" value="InterPro"/>
</dbReference>
<dbReference type="InterPro" id="IPR008989">
    <property type="entry name" value="Myosin_S1_N"/>
</dbReference>
<evidence type="ECO:0000256" key="3">
    <source>
        <dbReference type="ARBA" id="ARBA00022840"/>
    </source>
</evidence>
<dbReference type="GO" id="GO:0016459">
    <property type="term" value="C:myosin complex"/>
    <property type="evidence" value="ECO:0007669"/>
    <property type="project" value="UniProtKB-KW"/>
</dbReference>
<dbReference type="InterPro" id="IPR036961">
    <property type="entry name" value="Kinesin_motor_dom_sf"/>
</dbReference>
<keyword evidence="6" id="KW-0505">Motor protein</keyword>
<dbReference type="AlphaFoldDB" id="A0A0M3ITC2"/>
<evidence type="ECO:0000313" key="10">
    <source>
        <dbReference type="WBParaSite" id="ALUE_0002200001-mRNA-1"/>
    </source>
</evidence>
<dbReference type="SUPFAM" id="SSF52540">
    <property type="entry name" value="P-loop containing nucleoside triphosphate hydrolases"/>
    <property type="match status" value="1"/>
</dbReference>
<evidence type="ECO:0000313" key="9">
    <source>
        <dbReference type="Proteomes" id="UP000036681"/>
    </source>
</evidence>
<evidence type="ECO:0000256" key="4">
    <source>
        <dbReference type="ARBA" id="ARBA00023054"/>
    </source>
</evidence>
<dbReference type="PROSITE" id="PS51844">
    <property type="entry name" value="SH3_LIKE"/>
    <property type="match status" value="1"/>
</dbReference>
<evidence type="ECO:0000256" key="1">
    <source>
        <dbReference type="ARBA" id="ARBA00008314"/>
    </source>
</evidence>
<dbReference type="GO" id="GO:0005524">
    <property type="term" value="F:ATP binding"/>
    <property type="evidence" value="ECO:0007669"/>
    <property type="project" value="UniProtKB-KW"/>
</dbReference>
<dbReference type="GO" id="GO:0003774">
    <property type="term" value="F:cytoskeletal motor activity"/>
    <property type="evidence" value="ECO:0007669"/>
    <property type="project" value="InterPro"/>
</dbReference>
<name>A0A0M3ITC2_ASCLU</name>
<evidence type="ECO:0000256" key="6">
    <source>
        <dbReference type="ARBA" id="ARBA00023175"/>
    </source>
</evidence>
<dbReference type="InterPro" id="IPR004009">
    <property type="entry name" value="SH3_Myosin"/>
</dbReference>
<protein>
    <submittedName>
        <fullName evidence="10">Myosin N-terminal SH3-like domain-containing protein</fullName>
    </submittedName>
</protein>
<keyword evidence="9" id="KW-1185">Reference proteome</keyword>
<comment type="similarity">
    <text evidence="1">Belongs to the TRAFAC class myosin-kinesin ATPase superfamily. Myosin family.</text>
</comment>
<keyword evidence="4" id="KW-0175">Coiled coil</keyword>
<dbReference type="FunFam" id="2.30.30.360:FF:000001">
    <property type="entry name" value="Myosin heavy chain"/>
    <property type="match status" value="1"/>
</dbReference>
<reference evidence="10" key="1">
    <citation type="submission" date="2017-02" db="UniProtKB">
        <authorList>
            <consortium name="WormBaseParasite"/>
        </authorList>
    </citation>
    <scope>IDENTIFICATION</scope>
</reference>
<dbReference type="Gene3D" id="2.30.30.360">
    <property type="entry name" value="Myosin S1 fragment, N-terminal"/>
    <property type="match status" value="1"/>
</dbReference>
<keyword evidence="7" id="KW-0009">Actin-binding</keyword>
<dbReference type="Proteomes" id="UP000036681">
    <property type="component" value="Unplaced"/>
</dbReference>
<keyword evidence="5" id="KW-0518">Myosin</keyword>
<dbReference type="Gene3D" id="3.40.850.10">
    <property type="entry name" value="Kinesin motor domain"/>
    <property type="match status" value="1"/>
</dbReference>
<evidence type="ECO:0000256" key="5">
    <source>
        <dbReference type="ARBA" id="ARBA00023123"/>
    </source>
</evidence>
<evidence type="ECO:0000256" key="2">
    <source>
        <dbReference type="ARBA" id="ARBA00022741"/>
    </source>
</evidence>
<feature type="domain" description="Myosin N-terminal SH3-like" evidence="8">
    <location>
        <begin position="15"/>
        <end position="64"/>
    </location>
</feature>
<sequence length="118" mass="13785">MRYFQLLAATTKKFDSKKNVWISDPHEGFIAAEIKSTKGDTIVVVTSKGAEKTMKKDDVQQMNPPKFEKTEDMANLTFLNDASVLHNLRQRYYSMMIYVGFRNFEVCIHKKLLFDVRR</sequence>
<keyword evidence="2" id="KW-0547">Nucleotide-binding</keyword>
<accession>A0A0M3ITC2</accession>
<proteinExistence type="inferred from homology"/>